<dbReference type="SUPFAM" id="SSF52172">
    <property type="entry name" value="CheY-like"/>
    <property type="match status" value="1"/>
</dbReference>
<dbReference type="PRINTS" id="PR01590">
    <property type="entry name" value="HTHFIS"/>
</dbReference>
<dbReference type="Gene3D" id="3.40.50.2300">
    <property type="match status" value="1"/>
</dbReference>
<accession>A0A4D8PEP4</accession>
<comment type="caution">
    <text evidence="2">Lacks conserved residue(s) required for the propagation of feature annotation.</text>
</comment>
<gene>
    <name evidence="4" type="ORF">D3093_10780</name>
</gene>
<sequence length="199" mass="20997">MVPRTLLVVDDDPTLEGRVQDALPVCRIVAAGGVADALEAVRAHRPPVVALSVDLSVDLAQLAESPNGSGDGLDALSLILGEAPSIKVIALAPHDQRVLAVRAVARGAHEVCGKPIDAQELAGVVQRAFRRADLELEGRRLATGDAPPTLRVLRDETERRALLDSLARSGGNLSATARLLGVSRPTLYSLLRQHGIRAD</sequence>
<protein>
    <submittedName>
        <fullName evidence="4">Response regulator</fullName>
    </submittedName>
</protein>
<dbReference type="SUPFAM" id="SSF46689">
    <property type="entry name" value="Homeodomain-like"/>
    <property type="match status" value="1"/>
</dbReference>
<dbReference type="Proteomes" id="UP000298595">
    <property type="component" value="Chromosome"/>
</dbReference>
<dbReference type="EMBL" id="CP032321">
    <property type="protein sequence ID" value="QCN95700.1"/>
    <property type="molecule type" value="Genomic_DNA"/>
</dbReference>
<name>A0A4D8PEP4_9PROT</name>
<organism evidence="4 5">
    <name type="scientific">Azospirillum argentinense</name>
    <dbReference type="NCBI Taxonomy" id="2970906"/>
    <lineage>
        <taxon>Bacteria</taxon>
        <taxon>Pseudomonadati</taxon>
        <taxon>Pseudomonadota</taxon>
        <taxon>Alphaproteobacteria</taxon>
        <taxon>Rhodospirillales</taxon>
        <taxon>Azospirillaceae</taxon>
        <taxon>Azospirillum</taxon>
    </lineage>
</organism>
<dbReference type="AlphaFoldDB" id="A0A4D8PEP4"/>
<dbReference type="KEGG" id="aare:D3093_10780"/>
<feature type="domain" description="Response regulatory" evidence="3">
    <location>
        <begin position="5"/>
        <end position="129"/>
    </location>
</feature>
<dbReference type="SMART" id="SM00448">
    <property type="entry name" value="REC"/>
    <property type="match status" value="1"/>
</dbReference>
<evidence type="ECO:0000259" key="3">
    <source>
        <dbReference type="PROSITE" id="PS50110"/>
    </source>
</evidence>
<reference evidence="4 5" key="1">
    <citation type="submission" date="2018-09" db="EMBL/GenBank/DDBJ databases">
        <title>Whole genome based analysis of evolution and adaptive divergence in Indian and Brazilian strains of Azospirillum brasilense.</title>
        <authorList>
            <person name="Singh C."/>
            <person name="Tripathi A.K."/>
        </authorList>
    </citation>
    <scope>NUCLEOTIDE SEQUENCE [LARGE SCALE GENOMIC DNA]</scope>
    <source>
        <strain evidence="4 5">MTCC4035</strain>
    </source>
</reference>
<dbReference type="InterPro" id="IPR050595">
    <property type="entry name" value="Bact_response_regulator"/>
</dbReference>
<dbReference type="PANTHER" id="PTHR44591:SF23">
    <property type="entry name" value="CHEY SUBFAMILY"/>
    <property type="match status" value="1"/>
</dbReference>
<dbReference type="InterPro" id="IPR001789">
    <property type="entry name" value="Sig_transdc_resp-reg_receiver"/>
</dbReference>
<evidence type="ECO:0000313" key="4">
    <source>
        <dbReference type="EMBL" id="QCN95700.1"/>
    </source>
</evidence>
<dbReference type="InterPro" id="IPR009057">
    <property type="entry name" value="Homeodomain-like_sf"/>
</dbReference>
<dbReference type="Pfam" id="PF00072">
    <property type="entry name" value="Response_reg"/>
    <property type="match status" value="1"/>
</dbReference>
<evidence type="ECO:0000256" key="1">
    <source>
        <dbReference type="ARBA" id="ARBA00022553"/>
    </source>
</evidence>
<dbReference type="Gene3D" id="1.10.10.60">
    <property type="entry name" value="Homeodomain-like"/>
    <property type="match status" value="1"/>
</dbReference>
<evidence type="ECO:0000313" key="5">
    <source>
        <dbReference type="Proteomes" id="UP000298595"/>
    </source>
</evidence>
<dbReference type="PANTHER" id="PTHR44591">
    <property type="entry name" value="STRESS RESPONSE REGULATOR PROTEIN 1"/>
    <property type="match status" value="1"/>
</dbReference>
<dbReference type="Pfam" id="PF02954">
    <property type="entry name" value="HTH_8"/>
    <property type="match status" value="1"/>
</dbReference>
<dbReference type="InterPro" id="IPR002197">
    <property type="entry name" value="HTH_Fis"/>
</dbReference>
<proteinExistence type="predicted"/>
<dbReference type="GO" id="GO:0000160">
    <property type="term" value="P:phosphorelay signal transduction system"/>
    <property type="evidence" value="ECO:0007669"/>
    <property type="project" value="InterPro"/>
</dbReference>
<dbReference type="RefSeq" id="WP_137115476.1">
    <property type="nucleotide sequence ID" value="NZ_CP032321.1"/>
</dbReference>
<dbReference type="InterPro" id="IPR011006">
    <property type="entry name" value="CheY-like_superfamily"/>
</dbReference>
<keyword evidence="1" id="KW-0597">Phosphoprotein</keyword>
<dbReference type="PROSITE" id="PS50110">
    <property type="entry name" value="RESPONSE_REGULATORY"/>
    <property type="match status" value="1"/>
</dbReference>
<evidence type="ECO:0000256" key="2">
    <source>
        <dbReference type="PROSITE-ProRule" id="PRU00169"/>
    </source>
</evidence>
<dbReference type="GO" id="GO:0043565">
    <property type="term" value="F:sequence-specific DNA binding"/>
    <property type="evidence" value="ECO:0007669"/>
    <property type="project" value="InterPro"/>
</dbReference>